<feature type="region of interest" description="Disordered" evidence="1">
    <location>
        <begin position="162"/>
        <end position="193"/>
    </location>
</feature>
<keyword evidence="3" id="KW-1185">Reference proteome</keyword>
<gene>
    <name evidence="2" type="ORF">Bca52824_014669</name>
</gene>
<proteinExistence type="predicted"/>
<dbReference type="AlphaFoldDB" id="A0A8X7W0R8"/>
<name>A0A8X7W0R8_BRACI</name>
<feature type="region of interest" description="Disordered" evidence="1">
    <location>
        <begin position="249"/>
        <end position="272"/>
    </location>
</feature>
<feature type="region of interest" description="Disordered" evidence="1">
    <location>
        <begin position="1"/>
        <end position="54"/>
    </location>
</feature>
<organism evidence="2 3">
    <name type="scientific">Brassica carinata</name>
    <name type="common">Ethiopian mustard</name>
    <name type="synonym">Abyssinian cabbage</name>
    <dbReference type="NCBI Taxonomy" id="52824"/>
    <lineage>
        <taxon>Eukaryota</taxon>
        <taxon>Viridiplantae</taxon>
        <taxon>Streptophyta</taxon>
        <taxon>Embryophyta</taxon>
        <taxon>Tracheophyta</taxon>
        <taxon>Spermatophyta</taxon>
        <taxon>Magnoliopsida</taxon>
        <taxon>eudicotyledons</taxon>
        <taxon>Gunneridae</taxon>
        <taxon>Pentapetalae</taxon>
        <taxon>rosids</taxon>
        <taxon>malvids</taxon>
        <taxon>Brassicales</taxon>
        <taxon>Brassicaceae</taxon>
        <taxon>Brassiceae</taxon>
        <taxon>Brassica</taxon>
    </lineage>
</organism>
<accession>A0A8X7W0R8</accession>
<feature type="compositionally biased region" description="Polar residues" evidence="1">
    <location>
        <begin position="1"/>
        <end position="15"/>
    </location>
</feature>
<evidence type="ECO:0000256" key="1">
    <source>
        <dbReference type="SAM" id="MobiDB-lite"/>
    </source>
</evidence>
<evidence type="ECO:0000313" key="3">
    <source>
        <dbReference type="Proteomes" id="UP000886595"/>
    </source>
</evidence>
<feature type="compositionally biased region" description="Basic and acidic residues" evidence="1">
    <location>
        <begin position="33"/>
        <end position="44"/>
    </location>
</feature>
<reference evidence="2 3" key="1">
    <citation type="submission" date="2020-02" db="EMBL/GenBank/DDBJ databases">
        <authorList>
            <person name="Ma Q."/>
            <person name="Huang Y."/>
            <person name="Song X."/>
            <person name="Pei D."/>
        </authorList>
    </citation>
    <scope>NUCLEOTIDE SEQUENCE [LARGE SCALE GENOMIC DNA]</scope>
    <source>
        <strain evidence="2">Sxm20200214</strain>
        <tissue evidence="2">Leaf</tissue>
    </source>
</reference>
<sequence length="272" mass="29246">MTMKQQDSAAEQQSEIAIIVEEDSSSPLPPHSQGDHQVREKSTEDAQSSQPSGTYLDLSIQIPLRAIPFVGGHNSKSSLKSTSSFKNGSTLSPRGILRNLSLKKKVIAHPESERSSLLSYGPMETAKNPNIAGLTTSPYWKRCLSLPSRYAAKLSPVVPAQVPVGVPGEPPNGDHQVREKSTEDAQSSQPSGTYLDLSIQIPLRAIPFVGGHNSKSSLKSTSSFKNGSTLSPRGILRNLSLKKKVIAHPESERSSLLSYGPMETAKTPTLPV</sequence>
<feature type="compositionally biased region" description="Low complexity" evidence="1">
    <location>
        <begin position="162"/>
        <end position="173"/>
    </location>
</feature>
<dbReference type="EMBL" id="JAAMPC010000003">
    <property type="protein sequence ID" value="KAG2321456.1"/>
    <property type="molecule type" value="Genomic_DNA"/>
</dbReference>
<dbReference type="Proteomes" id="UP000886595">
    <property type="component" value="Unassembled WGS sequence"/>
</dbReference>
<comment type="caution">
    <text evidence="2">The sequence shown here is derived from an EMBL/GenBank/DDBJ whole genome shotgun (WGS) entry which is preliminary data.</text>
</comment>
<evidence type="ECO:0000313" key="2">
    <source>
        <dbReference type="EMBL" id="KAG2321456.1"/>
    </source>
</evidence>
<protein>
    <submittedName>
        <fullName evidence="2">Uncharacterized protein</fullName>
    </submittedName>
</protein>